<dbReference type="GO" id="GO:0031146">
    <property type="term" value="P:SCF-dependent proteasomal ubiquitin-dependent protein catabolic process"/>
    <property type="evidence" value="ECO:0007669"/>
    <property type="project" value="TreeGrafter"/>
</dbReference>
<feature type="domain" description="F-box/LRR-repeat protein 15-like leucin rich repeat" evidence="2">
    <location>
        <begin position="231"/>
        <end position="450"/>
    </location>
</feature>
<dbReference type="Gene3D" id="3.80.10.10">
    <property type="entry name" value="Ribonuclease Inhibitor"/>
    <property type="match status" value="2"/>
</dbReference>
<dbReference type="STRING" id="1348612.A0A397JHR7"/>
<dbReference type="SMR" id="A0A397JHR7"/>
<evidence type="ECO:0000313" key="3">
    <source>
        <dbReference type="EMBL" id="RHZ84503.1"/>
    </source>
</evidence>
<name>A0A397JHR7_9GLOM</name>
<dbReference type="GO" id="GO:0019005">
    <property type="term" value="C:SCF ubiquitin ligase complex"/>
    <property type="evidence" value="ECO:0007669"/>
    <property type="project" value="TreeGrafter"/>
</dbReference>
<gene>
    <name evidence="3" type="ORF">Glove_80g19</name>
</gene>
<keyword evidence="4" id="KW-1185">Reference proteome</keyword>
<dbReference type="AlphaFoldDB" id="A0A397JHR7"/>
<dbReference type="Proteomes" id="UP000266861">
    <property type="component" value="Unassembled WGS sequence"/>
</dbReference>
<protein>
    <recommendedName>
        <fullName evidence="2">F-box/LRR-repeat protein 15-like leucin rich repeat domain-containing protein</fullName>
    </recommendedName>
</protein>
<feature type="compositionally biased region" description="Low complexity" evidence="1">
    <location>
        <begin position="454"/>
        <end position="469"/>
    </location>
</feature>
<reference evidence="3 4" key="1">
    <citation type="submission" date="2018-08" db="EMBL/GenBank/DDBJ databases">
        <title>Genome and evolution of the arbuscular mycorrhizal fungus Diversispora epigaea (formerly Glomus versiforme) and its bacterial endosymbionts.</title>
        <authorList>
            <person name="Sun X."/>
            <person name="Fei Z."/>
            <person name="Harrison M."/>
        </authorList>
    </citation>
    <scope>NUCLEOTIDE SEQUENCE [LARGE SCALE GENOMIC DNA]</scope>
    <source>
        <strain evidence="3 4">IT104</strain>
    </source>
</reference>
<proteinExistence type="predicted"/>
<dbReference type="PANTHER" id="PTHR13318">
    <property type="entry name" value="PARTNER OF PAIRED, ISOFORM B-RELATED"/>
    <property type="match status" value="1"/>
</dbReference>
<dbReference type="Pfam" id="PF25372">
    <property type="entry name" value="DUF7885"/>
    <property type="match status" value="1"/>
</dbReference>
<dbReference type="InterPro" id="IPR006553">
    <property type="entry name" value="Leu-rich_rpt_Cys-con_subtyp"/>
</dbReference>
<comment type="caution">
    <text evidence="3">The sequence shown here is derived from an EMBL/GenBank/DDBJ whole genome shotgun (WGS) entry which is preliminary data.</text>
</comment>
<dbReference type="OrthoDB" id="10257471at2759"/>
<dbReference type="EMBL" id="PQFF01000076">
    <property type="protein sequence ID" value="RHZ84503.1"/>
    <property type="molecule type" value="Genomic_DNA"/>
</dbReference>
<accession>A0A397JHR7</accession>
<evidence type="ECO:0000313" key="4">
    <source>
        <dbReference type="Proteomes" id="UP000266861"/>
    </source>
</evidence>
<dbReference type="InterPro" id="IPR057207">
    <property type="entry name" value="FBXL15_LRR"/>
</dbReference>
<sequence>MSNKKIPASMQHNLSIKEKCLKNVFIAGLNSNNQLLAEKYGKDLPLEELVKLLIRNEISIELVFSIKDIIYNLRMAQLNIFDLPELLEQILYFLEVDRSLYSALFVNRLWYKCGVPLLWRRIELKGNDIHYGHYFLDEYKYCERYRKRLENFVKLICGEKKPIYASKLKNLKISHYHSITHKLIRSIVNYCPNIIHLDFKNSVGVSDKTLIKIASSYPNLKYLNLWDNGAISDRGLCEIVQTCNKLEYLNISYCRSITDKSLIAIAESCRNLREFYFNEAYWITDRTISCILNSCSNLRCLGILASHGKIKDASTLVQTHLKLEYLDFAHVMAFRNDSLIVAIIRSSPNLKHFNISGNDIGDEVIEALAHICHELEYLDLGRCGFITEPSICNVICSCPKLQHLNLGFCNISNTTIEEIARSRPNLKYLGLEGCENISEKLVKRLNPSMHIENYDSPYELSDSESSSVTSDDDTSDSDLPPLIPDPLRVSRSVIFTSGPNRAVITNTLNITDIISAIRVSSVLTDSERIYLLNSLAQSVNQ</sequence>
<feature type="region of interest" description="Disordered" evidence="1">
    <location>
        <begin position="454"/>
        <end position="484"/>
    </location>
</feature>
<evidence type="ECO:0000256" key="1">
    <source>
        <dbReference type="SAM" id="MobiDB-lite"/>
    </source>
</evidence>
<dbReference type="SUPFAM" id="SSF52047">
    <property type="entry name" value="RNI-like"/>
    <property type="match status" value="1"/>
</dbReference>
<evidence type="ECO:0000259" key="2">
    <source>
        <dbReference type="Pfam" id="PF25372"/>
    </source>
</evidence>
<dbReference type="PANTHER" id="PTHR13318:SF95">
    <property type="entry name" value="F-BOX PROTEIN YLR352W"/>
    <property type="match status" value="1"/>
</dbReference>
<dbReference type="SMART" id="SM00367">
    <property type="entry name" value="LRR_CC"/>
    <property type="match status" value="9"/>
</dbReference>
<organism evidence="3 4">
    <name type="scientific">Diversispora epigaea</name>
    <dbReference type="NCBI Taxonomy" id="1348612"/>
    <lineage>
        <taxon>Eukaryota</taxon>
        <taxon>Fungi</taxon>
        <taxon>Fungi incertae sedis</taxon>
        <taxon>Mucoromycota</taxon>
        <taxon>Glomeromycotina</taxon>
        <taxon>Glomeromycetes</taxon>
        <taxon>Diversisporales</taxon>
        <taxon>Diversisporaceae</taxon>
        <taxon>Diversispora</taxon>
    </lineage>
</organism>
<dbReference type="InterPro" id="IPR032675">
    <property type="entry name" value="LRR_dom_sf"/>
</dbReference>